<evidence type="ECO:0000313" key="9">
    <source>
        <dbReference type="Proteomes" id="UP001194746"/>
    </source>
</evidence>
<feature type="transmembrane region" description="Helical" evidence="7">
    <location>
        <begin position="165"/>
        <end position="186"/>
    </location>
</feature>
<protein>
    <recommendedName>
        <fullName evidence="10">GPR/FUN34 family protein</fullName>
    </recommendedName>
</protein>
<reference evidence="8" key="2">
    <citation type="submission" date="2020-02" db="EMBL/GenBank/DDBJ databases">
        <authorList>
            <person name="Gilchrist C.L.M."/>
            <person name="Chooi Y.-H."/>
        </authorList>
    </citation>
    <scope>NUCLEOTIDE SEQUENCE</scope>
    <source>
        <strain evidence="8">MST-FP2251</strain>
    </source>
</reference>
<dbReference type="Proteomes" id="UP001194746">
    <property type="component" value="Unassembled WGS sequence"/>
</dbReference>
<keyword evidence="3 7" id="KW-0812">Transmembrane</keyword>
<organism evidence="8 9">
    <name type="scientific">Aspergillus nanangensis</name>
    <dbReference type="NCBI Taxonomy" id="2582783"/>
    <lineage>
        <taxon>Eukaryota</taxon>
        <taxon>Fungi</taxon>
        <taxon>Dikarya</taxon>
        <taxon>Ascomycota</taxon>
        <taxon>Pezizomycotina</taxon>
        <taxon>Eurotiomycetes</taxon>
        <taxon>Eurotiomycetidae</taxon>
        <taxon>Eurotiales</taxon>
        <taxon>Aspergillaceae</taxon>
        <taxon>Aspergillus</taxon>
        <taxon>Aspergillus subgen. Circumdati</taxon>
    </lineage>
</organism>
<evidence type="ECO:0000256" key="2">
    <source>
        <dbReference type="ARBA" id="ARBA00005587"/>
    </source>
</evidence>
<evidence type="ECO:0008006" key="10">
    <source>
        <dbReference type="Google" id="ProtNLM"/>
    </source>
</evidence>
<proteinExistence type="inferred from homology"/>
<dbReference type="GO" id="GO:0005886">
    <property type="term" value="C:plasma membrane"/>
    <property type="evidence" value="ECO:0007669"/>
    <property type="project" value="TreeGrafter"/>
</dbReference>
<evidence type="ECO:0000313" key="8">
    <source>
        <dbReference type="EMBL" id="KAF9894172.1"/>
    </source>
</evidence>
<gene>
    <name evidence="8" type="ORF">FE257_009145</name>
</gene>
<feature type="transmembrane region" description="Helical" evidence="7">
    <location>
        <begin position="70"/>
        <end position="93"/>
    </location>
</feature>
<dbReference type="Pfam" id="PF01184">
    <property type="entry name" value="Gpr1_Fun34_YaaH"/>
    <property type="match status" value="1"/>
</dbReference>
<dbReference type="EMBL" id="VCAU01000005">
    <property type="protein sequence ID" value="KAF9894172.1"/>
    <property type="molecule type" value="Genomic_DNA"/>
</dbReference>
<comment type="caution">
    <text evidence="8">The sequence shown here is derived from an EMBL/GenBank/DDBJ whole genome shotgun (WGS) entry which is preliminary data.</text>
</comment>
<feature type="region of interest" description="Disordered" evidence="6">
    <location>
        <begin position="1"/>
        <end position="31"/>
    </location>
</feature>
<dbReference type="InterPro" id="IPR000791">
    <property type="entry name" value="Gpr1/Fun34/SatP-like"/>
</dbReference>
<evidence type="ECO:0000256" key="6">
    <source>
        <dbReference type="SAM" id="MobiDB-lite"/>
    </source>
</evidence>
<keyword evidence="9" id="KW-1185">Reference proteome</keyword>
<sequence length="257" mass="27659">MSSSSQSMTASPEKYDVQPSTQVAAAERSPPVKETTIANPLPLGLCSFALGCFVLGLIEMKTKGITTPNILVGLAFGYSGIVQLCAGMWAMAIGNTLAATAMSSYGGFWLSTGVVFTPGGFNVMSTLMEADGGKLGMFYDSFGLCLMGWFIFTTLMMLNTQKSNLAFFALFFVVDLGVLLLALGYLIRDANDIPNSQLCSAGGFFILLSSFLAWYNAIAMMLDPTNSFFTLPVIPFPWSPERQQARQQQKEAVAMQG</sequence>
<feature type="transmembrane region" description="Helical" evidence="7">
    <location>
        <begin position="198"/>
        <end position="222"/>
    </location>
</feature>
<name>A0AAD4CX84_ASPNN</name>
<feature type="transmembrane region" description="Helical" evidence="7">
    <location>
        <begin position="137"/>
        <end position="159"/>
    </location>
</feature>
<feature type="transmembrane region" description="Helical" evidence="7">
    <location>
        <begin position="37"/>
        <end position="58"/>
    </location>
</feature>
<dbReference type="PANTHER" id="PTHR31123:SF1">
    <property type="entry name" value="ACCUMULATION OF DYADS PROTEIN 2-RELATED"/>
    <property type="match status" value="1"/>
</dbReference>
<reference evidence="8" key="1">
    <citation type="journal article" date="2019" name="Beilstein J. Org. Chem.">
        <title>Nanangenines: drimane sesquiterpenoids as the dominant metabolite cohort of a novel Australian fungus, Aspergillus nanangensis.</title>
        <authorList>
            <person name="Lacey H.J."/>
            <person name="Gilchrist C.L.M."/>
            <person name="Crombie A."/>
            <person name="Kalaitzis J.A."/>
            <person name="Vuong D."/>
            <person name="Rutledge P.J."/>
            <person name="Turner P."/>
            <person name="Pitt J.I."/>
            <person name="Lacey E."/>
            <person name="Chooi Y.H."/>
            <person name="Piggott A.M."/>
        </authorList>
    </citation>
    <scope>NUCLEOTIDE SEQUENCE</scope>
    <source>
        <strain evidence="8">MST-FP2251</strain>
    </source>
</reference>
<evidence type="ECO:0000256" key="7">
    <source>
        <dbReference type="SAM" id="Phobius"/>
    </source>
</evidence>
<dbReference type="AlphaFoldDB" id="A0AAD4CX84"/>
<dbReference type="PANTHER" id="PTHR31123">
    <property type="entry name" value="ACCUMULATION OF DYADS PROTEIN 2-RELATED"/>
    <property type="match status" value="1"/>
</dbReference>
<keyword evidence="4 7" id="KW-1133">Transmembrane helix</keyword>
<dbReference type="NCBIfam" id="NF038013">
    <property type="entry name" value="AceTr_1"/>
    <property type="match status" value="1"/>
</dbReference>
<evidence type="ECO:0000256" key="3">
    <source>
        <dbReference type="ARBA" id="ARBA00022692"/>
    </source>
</evidence>
<evidence type="ECO:0000256" key="5">
    <source>
        <dbReference type="ARBA" id="ARBA00023136"/>
    </source>
</evidence>
<evidence type="ECO:0000256" key="4">
    <source>
        <dbReference type="ARBA" id="ARBA00022989"/>
    </source>
</evidence>
<comment type="subcellular location">
    <subcellularLocation>
        <location evidence="1">Membrane</location>
        <topology evidence="1">Multi-pass membrane protein</topology>
    </subcellularLocation>
</comment>
<evidence type="ECO:0000256" key="1">
    <source>
        <dbReference type="ARBA" id="ARBA00004141"/>
    </source>
</evidence>
<feature type="transmembrane region" description="Helical" evidence="7">
    <location>
        <begin position="105"/>
        <end position="125"/>
    </location>
</feature>
<comment type="similarity">
    <text evidence="2">Belongs to the acetate uptake transporter (AceTr) (TC 2.A.96) family.</text>
</comment>
<accession>A0AAD4CX84</accession>
<dbReference type="InterPro" id="IPR051633">
    <property type="entry name" value="AceTr"/>
</dbReference>
<keyword evidence="5 7" id="KW-0472">Membrane</keyword>
<dbReference type="GO" id="GO:0015123">
    <property type="term" value="F:acetate transmembrane transporter activity"/>
    <property type="evidence" value="ECO:0007669"/>
    <property type="project" value="TreeGrafter"/>
</dbReference>